<accession>A0A9R1CCG3</accession>
<feature type="chain" id="PRO_5040351918" description="DUF4840 domain-containing protein" evidence="1">
    <location>
        <begin position="27"/>
        <end position="199"/>
    </location>
</feature>
<gene>
    <name evidence="2" type="ORF">PRLR5076_30730</name>
</gene>
<evidence type="ECO:0000256" key="1">
    <source>
        <dbReference type="SAM" id="SignalP"/>
    </source>
</evidence>
<keyword evidence="1" id="KW-0732">Signal</keyword>
<dbReference type="RefSeq" id="WP_223926529.1">
    <property type="nucleotide sequence ID" value="NZ_BPTU01000001.1"/>
</dbReference>
<protein>
    <recommendedName>
        <fullName evidence="4">DUF4840 domain-containing protein</fullName>
    </recommendedName>
</protein>
<dbReference type="EMBL" id="BPUB01000003">
    <property type="protein sequence ID" value="GJG60222.1"/>
    <property type="molecule type" value="Genomic_DNA"/>
</dbReference>
<proteinExistence type="predicted"/>
<evidence type="ECO:0000313" key="3">
    <source>
        <dbReference type="Proteomes" id="UP000825483"/>
    </source>
</evidence>
<evidence type="ECO:0000313" key="2">
    <source>
        <dbReference type="EMBL" id="GJG60222.1"/>
    </source>
</evidence>
<name>A0A9R1CCG3_9BACT</name>
<dbReference type="GeneID" id="72467813"/>
<reference evidence="2" key="1">
    <citation type="journal article" date="2022" name="Int. J. Syst. Evol. Microbiol.">
        <title>Prevotella lacticifex sp. nov., isolated from the rumen of cows.</title>
        <authorList>
            <person name="Shinkai T."/>
            <person name="Ikeyama N."/>
            <person name="Kumagai M."/>
            <person name="Ohmori H."/>
            <person name="Sakamoto M."/>
            <person name="Ohkuma M."/>
            <person name="Mitsumori M."/>
        </authorList>
    </citation>
    <scope>NUCLEOTIDE SEQUENCE</scope>
    <source>
        <strain evidence="2">R5076</strain>
    </source>
</reference>
<dbReference type="Pfam" id="PF16128">
    <property type="entry name" value="DUF4840"/>
    <property type="match status" value="1"/>
</dbReference>
<organism evidence="2 3">
    <name type="scientific">Prevotella lacticifex</name>
    <dbReference type="NCBI Taxonomy" id="2854755"/>
    <lineage>
        <taxon>Bacteria</taxon>
        <taxon>Pseudomonadati</taxon>
        <taxon>Bacteroidota</taxon>
        <taxon>Bacteroidia</taxon>
        <taxon>Bacteroidales</taxon>
        <taxon>Prevotellaceae</taxon>
        <taxon>Prevotella</taxon>
    </lineage>
</organism>
<dbReference type="AlphaFoldDB" id="A0A9R1CCG3"/>
<dbReference type="Proteomes" id="UP000825483">
    <property type="component" value="Unassembled WGS sequence"/>
</dbReference>
<sequence>MKKLKLISLMLVCLAAVSVTFTSCNDDDDNVRTLTPEERAAAFNQVRGTHSGYLYYNKVDASTSKTSLDSVAISWTIASDSVMTIKDFPISVIGKYVSDTAVSKAFSQLPPQDMKCYIGFTNVSPVAFLINPVTPQVQLTYGGATHKVMVPFYVNTAYSYGQINSQNKLRLQIIAGGIFADGTQTEWLTSAVPFVLLGK</sequence>
<dbReference type="PROSITE" id="PS51257">
    <property type="entry name" value="PROKAR_LIPOPROTEIN"/>
    <property type="match status" value="1"/>
</dbReference>
<dbReference type="InterPro" id="IPR032293">
    <property type="entry name" value="DUF4840"/>
</dbReference>
<feature type="signal peptide" evidence="1">
    <location>
        <begin position="1"/>
        <end position="26"/>
    </location>
</feature>
<comment type="caution">
    <text evidence="2">The sequence shown here is derived from an EMBL/GenBank/DDBJ whole genome shotgun (WGS) entry which is preliminary data.</text>
</comment>
<evidence type="ECO:0008006" key="4">
    <source>
        <dbReference type="Google" id="ProtNLM"/>
    </source>
</evidence>
<keyword evidence="3" id="KW-1185">Reference proteome</keyword>